<evidence type="ECO:0000259" key="6">
    <source>
        <dbReference type="PROSITE" id="PS50011"/>
    </source>
</evidence>
<dbReference type="Gene3D" id="1.10.510.10">
    <property type="entry name" value="Transferase(Phosphotransferase) domain 1"/>
    <property type="match status" value="1"/>
</dbReference>
<dbReference type="InterPro" id="IPR051681">
    <property type="entry name" value="Ser/Thr_Kinases-Pseudokinases"/>
</dbReference>
<feature type="compositionally biased region" description="Acidic residues" evidence="5">
    <location>
        <begin position="920"/>
        <end position="930"/>
    </location>
</feature>
<dbReference type="CDD" id="cd13999">
    <property type="entry name" value="STKc_MAP3K-like"/>
    <property type="match status" value="1"/>
</dbReference>
<dbReference type="InterPro" id="IPR011990">
    <property type="entry name" value="TPR-like_helical_dom_sf"/>
</dbReference>
<dbReference type="PANTHER" id="PTHR44329">
    <property type="entry name" value="SERINE/THREONINE-PROTEIN KINASE TNNI3K-RELATED"/>
    <property type="match status" value="1"/>
</dbReference>
<keyword evidence="1" id="KW-0808">Transferase</keyword>
<dbReference type="SMART" id="SM00220">
    <property type="entry name" value="S_TKc"/>
    <property type="match status" value="1"/>
</dbReference>
<feature type="compositionally biased region" description="Low complexity" evidence="5">
    <location>
        <begin position="931"/>
        <end position="964"/>
    </location>
</feature>
<evidence type="ECO:0000313" key="7">
    <source>
        <dbReference type="EMBL" id="KAK8886808.1"/>
    </source>
</evidence>
<feature type="binding site" evidence="4">
    <location>
        <position position="39"/>
    </location>
    <ligand>
        <name>ATP</name>
        <dbReference type="ChEBI" id="CHEBI:30616"/>
    </ligand>
</feature>
<dbReference type="Pfam" id="PF00069">
    <property type="entry name" value="Pkinase"/>
    <property type="match status" value="1"/>
</dbReference>
<evidence type="ECO:0000256" key="4">
    <source>
        <dbReference type="PROSITE-ProRule" id="PRU10141"/>
    </source>
</evidence>
<evidence type="ECO:0000256" key="3">
    <source>
        <dbReference type="ARBA" id="ARBA00022840"/>
    </source>
</evidence>
<evidence type="ECO:0000256" key="2">
    <source>
        <dbReference type="ARBA" id="ARBA00022741"/>
    </source>
</evidence>
<dbReference type="InterPro" id="IPR036465">
    <property type="entry name" value="vWFA_dom_sf"/>
</dbReference>
<evidence type="ECO:0000313" key="8">
    <source>
        <dbReference type="Proteomes" id="UP001470230"/>
    </source>
</evidence>
<keyword evidence="3 4" id="KW-0067">ATP-binding</keyword>
<reference evidence="7 8" key="1">
    <citation type="submission" date="2024-04" db="EMBL/GenBank/DDBJ databases">
        <title>Tritrichomonas musculus Genome.</title>
        <authorList>
            <person name="Alves-Ferreira E."/>
            <person name="Grigg M."/>
            <person name="Lorenzi H."/>
            <person name="Galac M."/>
        </authorList>
    </citation>
    <scope>NUCLEOTIDE SEQUENCE [LARGE SCALE GENOMIC DNA]</scope>
    <source>
        <strain evidence="7 8">EAF2021</strain>
    </source>
</reference>
<feature type="compositionally biased region" description="Polar residues" evidence="5">
    <location>
        <begin position="988"/>
        <end position="1000"/>
    </location>
</feature>
<dbReference type="Proteomes" id="UP001470230">
    <property type="component" value="Unassembled WGS sequence"/>
</dbReference>
<accession>A0ABR2K6R4</accession>
<dbReference type="SUPFAM" id="SSF53300">
    <property type="entry name" value="vWA-like"/>
    <property type="match status" value="1"/>
</dbReference>
<feature type="compositionally biased region" description="Basic and acidic residues" evidence="5">
    <location>
        <begin position="801"/>
        <end position="812"/>
    </location>
</feature>
<dbReference type="PROSITE" id="PS50011">
    <property type="entry name" value="PROTEIN_KINASE_DOM"/>
    <property type="match status" value="1"/>
</dbReference>
<dbReference type="Gene3D" id="3.40.50.410">
    <property type="entry name" value="von Willebrand factor, type A domain"/>
    <property type="match status" value="1"/>
</dbReference>
<dbReference type="InterPro" id="IPR001245">
    <property type="entry name" value="Ser-Thr/Tyr_kinase_cat_dom"/>
</dbReference>
<dbReference type="InterPro" id="IPR008271">
    <property type="entry name" value="Ser/Thr_kinase_AS"/>
</dbReference>
<dbReference type="SMART" id="SM00671">
    <property type="entry name" value="SEL1"/>
    <property type="match status" value="2"/>
</dbReference>
<dbReference type="SUPFAM" id="SSF56112">
    <property type="entry name" value="Protein kinase-like (PK-like)"/>
    <property type="match status" value="1"/>
</dbReference>
<dbReference type="Gene3D" id="1.25.40.10">
    <property type="entry name" value="Tetratricopeptide repeat domain"/>
    <property type="match status" value="1"/>
</dbReference>
<dbReference type="PRINTS" id="PR00109">
    <property type="entry name" value="TYRKINASE"/>
</dbReference>
<keyword evidence="8" id="KW-1185">Reference proteome</keyword>
<name>A0ABR2K6R4_9EUKA</name>
<feature type="compositionally biased region" description="Low complexity" evidence="5">
    <location>
        <begin position="879"/>
        <end position="888"/>
    </location>
</feature>
<feature type="compositionally biased region" description="Low complexity" evidence="5">
    <location>
        <begin position="816"/>
        <end position="830"/>
    </location>
</feature>
<feature type="compositionally biased region" description="Low complexity" evidence="5">
    <location>
        <begin position="1045"/>
        <end position="1078"/>
    </location>
</feature>
<evidence type="ECO:0000256" key="5">
    <source>
        <dbReference type="SAM" id="MobiDB-lite"/>
    </source>
</evidence>
<dbReference type="EMBL" id="JAPFFF010000006">
    <property type="protein sequence ID" value="KAK8886808.1"/>
    <property type="molecule type" value="Genomic_DNA"/>
</dbReference>
<feature type="compositionally biased region" description="Low complexity" evidence="5">
    <location>
        <begin position="1102"/>
        <end position="1133"/>
    </location>
</feature>
<evidence type="ECO:0000256" key="1">
    <source>
        <dbReference type="ARBA" id="ARBA00022527"/>
    </source>
</evidence>
<feature type="compositionally biased region" description="Basic residues" evidence="5">
    <location>
        <begin position="889"/>
        <end position="904"/>
    </location>
</feature>
<dbReference type="PROSITE" id="PS00107">
    <property type="entry name" value="PROTEIN_KINASE_ATP"/>
    <property type="match status" value="1"/>
</dbReference>
<dbReference type="PROSITE" id="PS00108">
    <property type="entry name" value="PROTEIN_KINASE_ST"/>
    <property type="match status" value="1"/>
</dbReference>
<gene>
    <name evidence="7" type="ORF">M9Y10_037841</name>
</gene>
<feature type="region of interest" description="Disordered" evidence="5">
    <location>
        <begin position="801"/>
        <end position="1157"/>
    </location>
</feature>
<dbReference type="InterPro" id="IPR000719">
    <property type="entry name" value="Prot_kinase_dom"/>
</dbReference>
<dbReference type="SUPFAM" id="SSF81901">
    <property type="entry name" value="HCP-like"/>
    <property type="match status" value="1"/>
</dbReference>
<keyword evidence="2 4" id="KW-0547">Nucleotide-binding</keyword>
<organism evidence="7 8">
    <name type="scientific">Tritrichomonas musculus</name>
    <dbReference type="NCBI Taxonomy" id="1915356"/>
    <lineage>
        <taxon>Eukaryota</taxon>
        <taxon>Metamonada</taxon>
        <taxon>Parabasalia</taxon>
        <taxon>Tritrichomonadida</taxon>
        <taxon>Tritrichomonadidae</taxon>
        <taxon>Tritrichomonas</taxon>
    </lineage>
</organism>
<feature type="compositionally biased region" description="Low complexity" evidence="5">
    <location>
        <begin position="905"/>
        <end position="914"/>
    </location>
</feature>
<dbReference type="InterPro" id="IPR006597">
    <property type="entry name" value="Sel1-like"/>
</dbReference>
<sequence length="1157" mass="132883">MKNTIDLSRFKVIEKVGSGAFGDVYKIEEKESGEIYAAKISKNTIKEKSRDEKLNLKREVNTLSQLNHPSVLKFIGYSQKNFDGEKKPVIITEFLSQGSLADLIENSRDPESEDKINDTRKLIIIYGIASAMSYLHSHNILHRDLKPANILMDNSLYPIIADFGLAKIINNDDDLKNQTQQSINQVKGTPCYIAPEILEMDANDEKIIYSKECDVYSFAFIVYQLFSSKPPFNKMSPYSVFDSILKGKRPTINEKDIPEAYSNLIQECWSQDPAKRPTFDQIVDKLKTDKEFITKNVDSTKFNKYIDFIQSSSILYPAKEYNLLSEKCKKAVLKAETDPEYQFYVGKCLIEKIDGFPKNINVGTAYLTRSADNKYLKGLEYYCEMLIKGDIIDQDIQLARNYLKPCLNCNNEEKPMIFLLYGKAMIKKPNFSIAIKVLDLLIKLDNSKLNNEQIKIVGEGYYQYGKLLYEGKGIEPDREKALLYFEEAKTRGCNKSQAYLNKKEREEEDEEEDNNNFVDVVFLVDGTFSMKHFIKSIQFTLIDVANQYNINFSDYNFRYGAVVYRDSAVTKLIKDKRTDKIDCYDLTDNPEEIVDFFSNVKTYGGGGDGPNDWASGFSYLLNRISWRKDSIRIVIHIADAPGHGKSFTAKKGFYRRTVNIPKFNNHNSLEINKKIYNQKIQNRLNNWCHAMVCQLAVKKIMFFCMNGSDRAMQCFYLTKQVYLKKGGLKYVILNQFNCSFSSKNEDDIDVDDLNNTMKELALNAVDIAVNFANSKEDYEPTEFEVNCDEQFEQNLQQYEDSVQKEQHDKGMDSDDSTTSVSSLNSNISRNSTREAIDFDSDFDDDSDSDKPLQSDSNEDEEDNIKASPNISYSRRERNSNNNGPGRYVRSNRRNFRNRGGRNNRGRYQSQGNRQNRSDYNDQDEDSDDESNQGNRNRGRNNSNRSRCNYNNRGRGGYSNSRGGYQTKYYHQNRDDSSDQDEDSEKETNQGNRNGGRNSATGSRGGYNNRGRGNYSNNRGGYAAQNNRRNREDSFGQDEDSDDDSNQGNRNRGRNNYNRSRGGYNNRGRGNYSNNRGGYAAQNNLRNREDSFGQDEDSDDDSNQGNRNRGRNNYNRSRGGYNNRGGNNQNRNNYRGGGGNNRGMRRVNRMKDDSDDDE</sequence>
<keyword evidence="1" id="KW-0418">Kinase</keyword>
<feature type="compositionally biased region" description="Acidic residues" evidence="5">
    <location>
        <begin position="1034"/>
        <end position="1044"/>
    </location>
</feature>
<protein>
    <recommendedName>
        <fullName evidence="6">Protein kinase domain-containing protein</fullName>
    </recommendedName>
</protein>
<proteinExistence type="predicted"/>
<dbReference type="InterPro" id="IPR011009">
    <property type="entry name" value="Kinase-like_dom_sf"/>
</dbReference>
<feature type="compositionally biased region" description="Acidic residues" evidence="5">
    <location>
        <begin position="1091"/>
        <end position="1101"/>
    </location>
</feature>
<comment type="caution">
    <text evidence="7">The sequence shown here is derived from an EMBL/GenBank/DDBJ whole genome shotgun (WGS) entry which is preliminary data.</text>
</comment>
<feature type="compositionally biased region" description="Low complexity" evidence="5">
    <location>
        <begin position="1005"/>
        <end position="1021"/>
    </location>
</feature>
<keyword evidence="1" id="KW-0723">Serine/threonine-protein kinase</keyword>
<feature type="domain" description="Protein kinase" evidence="6">
    <location>
        <begin position="10"/>
        <end position="293"/>
    </location>
</feature>
<feature type="compositionally biased region" description="Acidic residues" evidence="5">
    <location>
        <begin position="837"/>
        <end position="847"/>
    </location>
</feature>
<dbReference type="InterPro" id="IPR017441">
    <property type="entry name" value="Protein_kinase_ATP_BS"/>
</dbReference>